<dbReference type="Proteomes" id="UP001497535">
    <property type="component" value="Unassembled WGS sequence"/>
</dbReference>
<organism evidence="1 2">
    <name type="scientific">Meloidogyne enterolobii</name>
    <name type="common">Root-knot nematode worm</name>
    <name type="synonym">Meloidogyne mayaguensis</name>
    <dbReference type="NCBI Taxonomy" id="390850"/>
    <lineage>
        <taxon>Eukaryota</taxon>
        <taxon>Metazoa</taxon>
        <taxon>Ecdysozoa</taxon>
        <taxon>Nematoda</taxon>
        <taxon>Chromadorea</taxon>
        <taxon>Rhabditida</taxon>
        <taxon>Tylenchina</taxon>
        <taxon>Tylenchomorpha</taxon>
        <taxon>Tylenchoidea</taxon>
        <taxon>Meloidogynidae</taxon>
        <taxon>Meloidogyninae</taxon>
        <taxon>Meloidogyne</taxon>
    </lineage>
</organism>
<evidence type="ECO:0000313" key="2">
    <source>
        <dbReference type="Proteomes" id="UP001497535"/>
    </source>
</evidence>
<dbReference type="EMBL" id="CAVMJV010000008">
    <property type="protein sequence ID" value="CAK5036161.1"/>
    <property type="molecule type" value="Genomic_DNA"/>
</dbReference>
<sequence>MVKETEKRRGANSKLLPFNFNLLQISVDNIEQKYKIIPVESVVPKFNLNYQLKKKWQIALAESIPLFSHNFQFRYTIFAVILEKTFFCFEKKKLNYYVLKLPNFPKNIQEMITIRCWLEHLFNCAFEYAYFDRIVFNPELINLLFDNDKTIPPQFNIQKPFLSLYNNTFEYIFKFVSNHLAISESVSINFSENSITEQNVNILLNILTNEGDKFPQFCLKSDNCFRLIRLYDFIVQVNINYNLQNYW</sequence>
<accession>A0ACB0Y7X1</accession>
<proteinExistence type="predicted"/>
<gene>
    <name evidence="1" type="ORF">MENTE1834_LOCUS8943</name>
</gene>
<name>A0ACB0Y7X1_MELEN</name>
<comment type="caution">
    <text evidence="1">The sequence shown here is derived from an EMBL/GenBank/DDBJ whole genome shotgun (WGS) entry which is preliminary data.</text>
</comment>
<reference evidence="1" key="1">
    <citation type="submission" date="2023-11" db="EMBL/GenBank/DDBJ databases">
        <authorList>
            <person name="Poullet M."/>
        </authorList>
    </citation>
    <scope>NUCLEOTIDE SEQUENCE</scope>
    <source>
        <strain evidence="1">E1834</strain>
    </source>
</reference>
<evidence type="ECO:0000313" key="1">
    <source>
        <dbReference type="EMBL" id="CAK5036161.1"/>
    </source>
</evidence>
<protein>
    <submittedName>
        <fullName evidence="1">Uncharacterized protein</fullName>
    </submittedName>
</protein>
<keyword evidence="2" id="KW-1185">Reference proteome</keyword>